<feature type="domain" description="DUF4468" evidence="2">
    <location>
        <begin position="37"/>
        <end position="117"/>
    </location>
</feature>
<comment type="caution">
    <text evidence="3">The sequence shown here is derived from an EMBL/GenBank/DDBJ whole genome shotgun (WGS) entry which is preliminary data.</text>
</comment>
<dbReference type="Proteomes" id="UP000661696">
    <property type="component" value="Unassembled WGS sequence"/>
</dbReference>
<dbReference type="RefSeq" id="WP_202088524.1">
    <property type="nucleotide sequence ID" value="NZ_JAELVM010000001.1"/>
</dbReference>
<evidence type="ECO:0000256" key="1">
    <source>
        <dbReference type="SAM" id="SignalP"/>
    </source>
</evidence>
<reference evidence="3 4" key="1">
    <citation type="submission" date="2020-12" db="EMBL/GenBank/DDBJ databases">
        <title>Chryseobacterium endoalhailicus sp. nov., isolated from seed of leguminous plant.</title>
        <authorList>
            <person name="Zhang X."/>
        </authorList>
    </citation>
    <scope>NUCLEOTIDE SEQUENCE [LARGE SCALE GENOMIC DNA]</scope>
    <source>
        <strain evidence="3 4">L7</strain>
    </source>
</reference>
<dbReference type="Pfam" id="PF14730">
    <property type="entry name" value="DUF4468"/>
    <property type="match status" value="1"/>
</dbReference>
<evidence type="ECO:0000259" key="2">
    <source>
        <dbReference type="Pfam" id="PF14730"/>
    </source>
</evidence>
<keyword evidence="1" id="KW-0732">Signal</keyword>
<feature type="chain" id="PRO_5046935954" description="DUF4468 domain-containing protein" evidence="1">
    <location>
        <begin position="19"/>
        <end position="191"/>
    </location>
</feature>
<evidence type="ECO:0000313" key="4">
    <source>
        <dbReference type="Proteomes" id="UP000661696"/>
    </source>
</evidence>
<protein>
    <recommendedName>
        <fullName evidence="2">DUF4468 domain-containing protein</fullName>
    </recommendedName>
</protein>
<accession>A0ABS1QAN1</accession>
<proteinExistence type="predicted"/>
<name>A0ABS1QAN1_9FLAO</name>
<gene>
    <name evidence="3" type="ORF">JET18_00885</name>
</gene>
<keyword evidence="4" id="KW-1185">Reference proteome</keyword>
<evidence type="ECO:0000313" key="3">
    <source>
        <dbReference type="EMBL" id="MBL1219377.1"/>
    </source>
</evidence>
<dbReference type="InterPro" id="IPR027823">
    <property type="entry name" value="DUF4468"/>
</dbReference>
<feature type="signal peptide" evidence="1">
    <location>
        <begin position="1"/>
        <end position="18"/>
    </location>
</feature>
<organism evidence="3 4">
    <name type="scientific">Chryseobacterium endalhagicum</name>
    <dbReference type="NCBI Taxonomy" id="2797638"/>
    <lineage>
        <taxon>Bacteria</taxon>
        <taxon>Pseudomonadati</taxon>
        <taxon>Bacteroidota</taxon>
        <taxon>Flavobacteriia</taxon>
        <taxon>Flavobacteriales</taxon>
        <taxon>Weeksellaceae</taxon>
        <taxon>Chryseobacterium group</taxon>
        <taxon>Chryseobacterium</taxon>
    </lineage>
</organism>
<sequence>MKIFLTLFLIVLSTILKAQNNEFTITDDGLTKYVITEINGTNKEAAYKKVIDWVNREFDTPNKVIKGMIENEYIRIEGVSNTAMRRPAIGGIILWPIKFEIEISLKDNKYKFEIISLQEEDALFPKFSSSPFTNLDLSKPTKSSGYNFVRKSNGEFRNRYKYVSDISVYFNNLNGKLKEYILGSNNNSDNW</sequence>
<dbReference type="EMBL" id="JAELVM010000001">
    <property type="protein sequence ID" value="MBL1219377.1"/>
    <property type="molecule type" value="Genomic_DNA"/>
</dbReference>